<dbReference type="HOGENOM" id="CLU_2517008_0_0_1"/>
<keyword evidence="3" id="KW-1185">Reference proteome</keyword>
<dbReference type="Proteomes" id="UP000011115">
    <property type="component" value="Unassembled WGS sequence"/>
</dbReference>
<name>M1DCC8_SOLTU</name>
<dbReference type="Gramene" id="PGSC0003DMT400086714">
    <property type="protein sequence ID" value="PGSC0003DMT400086714"/>
    <property type="gene ID" value="PGSC0003DMG400036285"/>
</dbReference>
<feature type="region of interest" description="Disordered" evidence="1">
    <location>
        <begin position="1"/>
        <end position="34"/>
    </location>
</feature>
<evidence type="ECO:0000313" key="2">
    <source>
        <dbReference type="EnsemblPlants" id="PGSC0003DMT400086714"/>
    </source>
</evidence>
<evidence type="ECO:0000313" key="3">
    <source>
        <dbReference type="Proteomes" id="UP000011115"/>
    </source>
</evidence>
<dbReference type="AlphaFoldDB" id="M1DCC8"/>
<sequence length="85" mass="9566">MLHSDESTIWTHSGLRNKARTKIGDRDTTSKKEKGQASLMIADVTRRFTKLPPYRLKLQNAEVELGVTSTNNSSTRRVADLFCEG</sequence>
<accession>M1DCC8</accession>
<dbReference type="EnsemblPlants" id="PGSC0003DMT400086714">
    <property type="protein sequence ID" value="PGSC0003DMT400086714"/>
    <property type="gene ID" value="PGSC0003DMG400036285"/>
</dbReference>
<dbReference type="PaxDb" id="4113-PGSC0003DMT400086714"/>
<reference evidence="2" key="2">
    <citation type="submission" date="2015-06" db="UniProtKB">
        <authorList>
            <consortium name="EnsemblPlants"/>
        </authorList>
    </citation>
    <scope>IDENTIFICATION</scope>
    <source>
        <strain evidence="2">DM1-3 516 R44</strain>
    </source>
</reference>
<feature type="compositionally biased region" description="Basic and acidic residues" evidence="1">
    <location>
        <begin position="22"/>
        <end position="34"/>
    </location>
</feature>
<organism evidence="2 3">
    <name type="scientific">Solanum tuberosum</name>
    <name type="common">Potato</name>
    <dbReference type="NCBI Taxonomy" id="4113"/>
    <lineage>
        <taxon>Eukaryota</taxon>
        <taxon>Viridiplantae</taxon>
        <taxon>Streptophyta</taxon>
        <taxon>Embryophyta</taxon>
        <taxon>Tracheophyta</taxon>
        <taxon>Spermatophyta</taxon>
        <taxon>Magnoliopsida</taxon>
        <taxon>eudicotyledons</taxon>
        <taxon>Gunneridae</taxon>
        <taxon>Pentapetalae</taxon>
        <taxon>asterids</taxon>
        <taxon>lamiids</taxon>
        <taxon>Solanales</taxon>
        <taxon>Solanaceae</taxon>
        <taxon>Solanoideae</taxon>
        <taxon>Solaneae</taxon>
        <taxon>Solanum</taxon>
    </lineage>
</organism>
<protein>
    <submittedName>
        <fullName evidence="2">Uncharacterized protein</fullName>
    </submittedName>
</protein>
<reference evidence="3" key="1">
    <citation type="journal article" date="2011" name="Nature">
        <title>Genome sequence and analysis of the tuber crop potato.</title>
        <authorList>
            <consortium name="The Potato Genome Sequencing Consortium"/>
        </authorList>
    </citation>
    <scope>NUCLEOTIDE SEQUENCE [LARGE SCALE GENOMIC DNA]</scope>
    <source>
        <strain evidence="3">cv. DM1-3 516 R44</strain>
    </source>
</reference>
<dbReference type="InParanoid" id="M1DCC8"/>
<evidence type="ECO:0000256" key="1">
    <source>
        <dbReference type="SAM" id="MobiDB-lite"/>
    </source>
</evidence>
<proteinExistence type="predicted"/>